<organism evidence="1 2">
    <name type="scientific">Phytophthora lilii</name>
    <dbReference type="NCBI Taxonomy" id="2077276"/>
    <lineage>
        <taxon>Eukaryota</taxon>
        <taxon>Sar</taxon>
        <taxon>Stramenopiles</taxon>
        <taxon>Oomycota</taxon>
        <taxon>Peronosporomycetes</taxon>
        <taxon>Peronosporales</taxon>
        <taxon>Peronosporaceae</taxon>
        <taxon>Phytophthora</taxon>
    </lineage>
</organism>
<dbReference type="AlphaFoldDB" id="A0A9W6XEI1"/>
<comment type="caution">
    <text evidence="1">The sequence shown here is derived from an EMBL/GenBank/DDBJ whole genome shotgun (WGS) entry which is preliminary data.</text>
</comment>
<name>A0A9W6XEI1_9STRA</name>
<keyword evidence="2" id="KW-1185">Reference proteome</keyword>
<protein>
    <submittedName>
        <fullName evidence="1">Unnamed protein product</fullName>
    </submittedName>
</protein>
<proteinExistence type="predicted"/>
<reference evidence="1" key="1">
    <citation type="submission" date="2023-04" db="EMBL/GenBank/DDBJ databases">
        <title>Phytophthora lilii NBRC 32176.</title>
        <authorList>
            <person name="Ichikawa N."/>
            <person name="Sato H."/>
            <person name="Tonouchi N."/>
        </authorList>
    </citation>
    <scope>NUCLEOTIDE SEQUENCE</scope>
    <source>
        <strain evidence="1">NBRC 32176</strain>
    </source>
</reference>
<gene>
    <name evidence="1" type="ORF">Plil01_001557500</name>
</gene>
<dbReference type="OrthoDB" id="155315at2759"/>
<evidence type="ECO:0000313" key="1">
    <source>
        <dbReference type="EMBL" id="GMF36863.1"/>
    </source>
</evidence>
<sequence length="257" mass="30097">MYKEGYLWIDANFRIYLFGGDTNKHRPKIQEEVNWMATLERFLSMIKDKGLKLVSNTEMDKSKIARDYELADANIDDLPGIKTGKDEDMEKTLAIPDLEAKTILTEYYKKLADNQVKIAVRLRPVVNSEKGEKIHPTYYLGEPTRTKPLNFRNAQHKQVKGDAMSFLMKSIRWMDTFQSLLNQLEDYEKYVEETEDRNLEKILDDNLKLLREAIFNNVSDVKTPFGYDAYGDEQLQKLHDEAEEAFQAYGEAYRKRI</sequence>
<dbReference type="Proteomes" id="UP001165083">
    <property type="component" value="Unassembled WGS sequence"/>
</dbReference>
<evidence type="ECO:0000313" key="2">
    <source>
        <dbReference type="Proteomes" id="UP001165083"/>
    </source>
</evidence>
<accession>A0A9W6XEI1</accession>
<dbReference type="EMBL" id="BSXW01001447">
    <property type="protein sequence ID" value="GMF36863.1"/>
    <property type="molecule type" value="Genomic_DNA"/>
</dbReference>